<dbReference type="InterPro" id="IPR048279">
    <property type="entry name" value="MdtK-like"/>
</dbReference>
<protein>
    <recommendedName>
        <fullName evidence="4">Probable multidrug resistance protein NorM</fullName>
    </recommendedName>
    <alternativeName>
        <fullName evidence="12">Multidrug-efflux transporter</fullName>
    </alternativeName>
</protein>
<dbReference type="InterPro" id="IPR050222">
    <property type="entry name" value="MATE_MdtK"/>
</dbReference>
<feature type="transmembrane region" description="Helical" evidence="13">
    <location>
        <begin position="423"/>
        <end position="443"/>
    </location>
</feature>
<evidence type="ECO:0000256" key="8">
    <source>
        <dbReference type="ARBA" id="ARBA00022692"/>
    </source>
</evidence>
<feature type="transmembrane region" description="Helical" evidence="13">
    <location>
        <begin position="168"/>
        <end position="190"/>
    </location>
</feature>
<evidence type="ECO:0000256" key="12">
    <source>
        <dbReference type="ARBA" id="ARBA00031636"/>
    </source>
</evidence>
<gene>
    <name evidence="14" type="ORF">Ctaglu_25790</name>
</gene>
<dbReference type="Pfam" id="PF01554">
    <property type="entry name" value="MatE"/>
    <property type="match status" value="2"/>
</dbReference>
<evidence type="ECO:0000256" key="1">
    <source>
        <dbReference type="ARBA" id="ARBA00003408"/>
    </source>
</evidence>
<keyword evidence="8 13" id="KW-0812">Transmembrane</keyword>
<keyword evidence="5" id="KW-0813">Transport</keyword>
<comment type="subcellular location">
    <subcellularLocation>
        <location evidence="2">Cell membrane</location>
        <topology evidence="2">Multi-pass membrane protein</topology>
    </subcellularLocation>
</comment>
<feature type="transmembrane region" description="Helical" evidence="13">
    <location>
        <begin position="20"/>
        <end position="37"/>
    </location>
</feature>
<dbReference type="GO" id="GO:0015297">
    <property type="term" value="F:antiporter activity"/>
    <property type="evidence" value="ECO:0007669"/>
    <property type="project" value="UniProtKB-KW"/>
</dbReference>
<keyword evidence="11 13" id="KW-0472">Membrane</keyword>
<evidence type="ECO:0000256" key="5">
    <source>
        <dbReference type="ARBA" id="ARBA00022448"/>
    </source>
</evidence>
<dbReference type="Proteomes" id="UP000287872">
    <property type="component" value="Unassembled WGS sequence"/>
</dbReference>
<keyword evidence="15" id="KW-1185">Reference proteome</keyword>
<organism evidence="14 15">
    <name type="scientific">Clostridium tagluense</name>
    <dbReference type="NCBI Taxonomy" id="360422"/>
    <lineage>
        <taxon>Bacteria</taxon>
        <taxon>Bacillati</taxon>
        <taxon>Bacillota</taxon>
        <taxon>Clostridia</taxon>
        <taxon>Eubacteriales</taxon>
        <taxon>Clostridiaceae</taxon>
        <taxon>Clostridium</taxon>
    </lineage>
</organism>
<evidence type="ECO:0000256" key="7">
    <source>
        <dbReference type="ARBA" id="ARBA00022475"/>
    </source>
</evidence>
<dbReference type="CDD" id="cd13137">
    <property type="entry name" value="MATE_NorM_like"/>
    <property type="match status" value="1"/>
</dbReference>
<evidence type="ECO:0000256" key="10">
    <source>
        <dbReference type="ARBA" id="ARBA00023065"/>
    </source>
</evidence>
<evidence type="ECO:0000256" key="13">
    <source>
        <dbReference type="SAM" id="Phobius"/>
    </source>
</evidence>
<comment type="similarity">
    <text evidence="3">Belongs to the multi antimicrobial extrusion (MATE) (TC 2.A.66.1) family.</text>
</comment>
<dbReference type="EMBL" id="BHYK01000013">
    <property type="protein sequence ID" value="GCD10956.1"/>
    <property type="molecule type" value="Genomic_DNA"/>
</dbReference>
<evidence type="ECO:0000313" key="14">
    <source>
        <dbReference type="EMBL" id="GCD10956.1"/>
    </source>
</evidence>
<feature type="transmembrane region" description="Helical" evidence="13">
    <location>
        <begin position="57"/>
        <end position="81"/>
    </location>
</feature>
<dbReference type="AlphaFoldDB" id="A0A401UN40"/>
<comment type="caution">
    <text evidence="14">The sequence shown here is derived from an EMBL/GenBank/DDBJ whole genome shotgun (WGS) entry which is preliminary data.</text>
</comment>
<dbReference type="InterPro" id="IPR002528">
    <property type="entry name" value="MATE_fam"/>
</dbReference>
<keyword evidence="6" id="KW-0050">Antiport</keyword>
<accession>A0A401UN40</accession>
<dbReference type="PANTHER" id="PTHR43298">
    <property type="entry name" value="MULTIDRUG RESISTANCE PROTEIN NORM-RELATED"/>
    <property type="match status" value="1"/>
</dbReference>
<dbReference type="PANTHER" id="PTHR43298:SF2">
    <property type="entry name" value="FMN_FAD EXPORTER YEEO-RELATED"/>
    <property type="match status" value="1"/>
</dbReference>
<feature type="transmembrane region" description="Helical" evidence="13">
    <location>
        <begin position="139"/>
        <end position="161"/>
    </location>
</feature>
<keyword evidence="10" id="KW-0406">Ion transport</keyword>
<dbReference type="GO" id="GO:0005886">
    <property type="term" value="C:plasma membrane"/>
    <property type="evidence" value="ECO:0007669"/>
    <property type="project" value="UniProtKB-SubCell"/>
</dbReference>
<comment type="function">
    <text evidence="1">Multidrug efflux pump.</text>
</comment>
<feature type="transmembrane region" description="Helical" evidence="13">
    <location>
        <begin position="101"/>
        <end position="119"/>
    </location>
</feature>
<evidence type="ECO:0000313" key="15">
    <source>
        <dbReference type="Proteomes" id="UP000287872"/>
    </source>
</evidence>
<dbReference type="GO" id="GO:0042910">
    <property type="term" value="F:xenobiotic transmembrane transporter activity"/>
    <property type="evidence" value="ECO:0007669"/>
    <property type="project" value="InterPro"/>
</dbReference>
<evidence type="ECO:0000256" key="6">
    <source>
        <dbReference type="ARBA" id="ARBA00022449"/>
    </source>
</evidence>
<keyword evidence="9 13" id="KW-1133">Transmembrane helix</keyword>
<dbReference type="NCBIfam" id="TIGR00797">
    <property type="entry name" value="matE"/>
    <property type="match status" value="1"/>
</dbReference>
<feature type="transmembrane region" description="Helical" evidence="13">
    <location>
        <begin position="244"/>
        <end position="267"/>
    </location>
</feature>
<name>A0A401UN40_9CLOT</name>
<feature type="transmembrane region" description="Helical" evidence="13">
    <location>
        <begin position="396"/>
        <end position="417"/>
    </location>
</feature>
<proteinExistence type="inferred from homology"/>
<dbReference type="RefSeq" id="WP_125002326.1">
    <property type="nucleotide sequence ID" value="NZ_BHYK01000013.1"/>
</dbReference>
<dbReference type="GO" id="GO:0006811">
    <property type="term" value="P:monoatomic ion transport"/>
    <property type="evidence" value="ECO:0007669"/>
    <property type="project" value="UniProtKB-KW"/>
</dbReference>
<sequence>MGKNILKTTDKKLNKDIKKIFMLSWPIMIGMILQSLLGTVDTYFIAKLGTNEAAAAALSNSASSVIFVISTLVSAGTIALVSRSYGEGDMESVRSFSGQSFTLSLIFGIILSIICFLNTESIIKLIFNPEPNVVALTEKYLSVVFIGTIFVFLNSVLRTILQSLGDTLTPLIIFGISNLINAILDSLFMFTFHLGIAGAAIATVISMLFSCIAITLVLIRKIYDSSLNKFIWSMKLQLNNSMRILKIGGWACLQQVARPITGMFMFSLVYTVGGREGTAAFGIGGQLFNYTFIFLVGLSTAISIMVGQSLGRGDINACDKIIKEGLKLAGYNMILFSIPYLIFPTDIMSFFINDPLVIRTGAEYLRIVYVGLIFVVYTTIYGGAFQGSGDTFPPMISSIVANVVLKLPIAYILASRLNMGTNGVWASVSLSVVIEAVIIIVYFKTNRWKEKII</sequence>
<evidence type="ECO:0000256" key="9">
    <source>
        <dbReference type="ARBA" id="ARBA00022989"/>
    </source>
</evidence>
<dbReference type="OrthoDB" id="9811110at2"/>
<feature type="transmembrane region" description="Helical" evidence="13">
    <location>
        <begin position="287"/>
        <end position="307"/>
    </location>
</feature>
<evidence type="ECO:0000256" key="4">
    <source>
        <dbReference type="ARBA" id="ARBA00020268"/>
    </source>
</evidence>
<feature type="transmembrane region" description="Helical" evidence="13">
    <location>
        <begin position="328"/>
        <end position="352"/>
    </location>
</feature>
<dbReference type="PIRSF" id="PIRSF006603">
    <property type="entry name" value="DinF"/>
    <property type="match status" value="1"/>
</dbReference>
<feature type="transmembrane region" description="Helical" evidence="13">
    <location>
        <begin position="364"/>
        <end position="384"/>
    </location>
</feature>
<reference evidence="14 15" key="1">
    <citation type="submission" date="2018-11" db="EMBL/GenBank/DDBJ databases">
        <title>Genome sequencing and assembly of Clostridium tagluense strain A121.</title>
        <authorList>
            <person name="Murakami T."/>
            <person name="Segawa T."/>
            <person name="Shcherbakova V.A."/>
            <person name="Mori H."/>
            <person name="Yoshimura Y."/>
        </authorList>
    </citation>
    <scope>NUCLEOTIDE SEQUENCE [LARGE SCALE GENOMIC DNA]</scope>
    <source>
        <strain evidence="14 15">A121</strain>
    </source>
</reference>
<keyword evidence="7" id="KW-1003">Cell membrane</keyword>
<evidence type="ECO:0000256" key="3">
    <source>
        <dbReference type="ARBA" id="ARBA00010199"/>
    </source>
</evidence>
<feature type="transmembrane region" description="Helical" evidence="13">
    <location>
        <begin position="196"/>
        <end position="223"/>
    </location>
</feature>
<evidence type="ECO:0000256" key="11">
    <source>
        <dbReference type="ARBA" id="ARBA00023136"/>
    </source>
</evidence>
<evidence type="ECO:0000256" key="2">
    <source>
        <dbReference type="ARBA" id="ARBA00004651"/>
    </source>
</evidence>